<feature type="domain" description="Integrase catalytic" evidence="2">
    <location>
        <begin position="1"/>
        <end position="146"/>
    </location>
</feature>
<protein>
    <recommendedName>
        <fullName evidence="2">Integrase catalytic domain-containing protein</fullName>
    </recommendedName>
</protein>
<evidence type="ECO:0000256" key="1">
    <source>
        <dbReference type="ARBA" id="ARBA00022884"/>
    </source>
</evidence>
<name>A0A9Q3EZH1_9BASI</name>
<sequence length="146" mass="16907">MDWVTALPLGGDRSFNECLVLADTYSRTPMFLTFHRDDTTMDTAIMICNRVIRNTGLFQNIISDIEPKFTSFLWTNLQNLFGTKMSFSTAYHCQTYGMLERMIKSPEEIIRRFCTYGLEFKNSDGFTLDWCTLIPALELAYKTAIH</sequence>
<dbReference type="GO" id="GO:0003723">
    <property type="term" value="F:RNA binding"/>
    <property type="evidence" value="ECO:0007669"/>
    <property type="project" value="UniProtKB-KW"/>
</dbReference>
<dbReference type="OrthoDB" id="2273864at2759"/>
<keyword evidence="1" id="KW-0694">RNA-binding</keyword>
<dbReference type="PROSITE" id="PS50994">
    <property type="entry name" value="INTEGRASE"/>
    <property type="match status" value="1"/>
</dbReference>
<dbReference type="PANTHER" id="PTHR37984">
    <property type="entry name" value="PROTEIN CBG26694"/>
    <property type="match status" value="1"/>
</dbReference>
<dbReference type="Gene3D" id="3.30.420.10">
    <property type="entry name" value="Ribonuclease H-like superfamily/Ribonuclease H"/>
    <property type="match status" value="1"/>
</dbReference>
<dbReference type="AlphaFoldDB" id="A0A9Q3EZH1"/>
<reference evidence="3" key="1">
    <citation type="submission" date="2021-03" db="EMBL/GenBank/DDBJ databases">
        <title>Draft genome sequence of rust myrtle Austropuccinia psidii MF-1, a brazilian biotype.</title>
        <authorList>
            <person name="Quecine M.C."/>
            <person name="Pachon D.M.R."/>
            <person name="Bonatelli M.L."/>
            <person name="Correr F.H."/>
            <person name="Franceschini L.M."/>
            <person name="Leite T.F."/>
            <person name="Margarido G.R.A."/>
            <person name="Almeida C.A."/>
            <person name="Ferrarezi J.A."/>
            <person name="Labate C.A."/>
        </authorList>
    </citation>
    <scope>NUCLEOTIDE SEQUENCE</scope>
    <source>
        <strain evidence="3">MF-1</strain>
    </source>
</reference>
<dbReference type="Proteomes" id="UP000765509">
    <property type="component" value="Unassembled WGS sequence"/>
</dbReference>
<dbReference type="EMBL" id="AVOT02036424">
    <property type="protein sequence ID" value="MBW0530913.1"/>
    <property type="molecule type" value="Genomic_DNA"/>
</dbReference>
<evidence type="ECO:0000259" key="2">
    <source>
        <dbReference type="PROSITE" id="PS50994"/>
    </source>
</evidence>
<gene>
    <name evidence="3" type="ORF">O181_070628</name>
</gene>
<dbReference type="InterPro" id="IPR036397">
    <property type="entry name" value="RNaseH_sf"/>
</dbReference>
<dbReference type="SUPFAM" id="SSF53098">
    <property type="entry name" value="Ribonuclease H-like"/>
    <property type="match status" value="1"/>
</dbReference>
<evidence type="ECO:0000313" key="4">
    <source>
        <dbReference type="Proteomes" id="UP000765509"/>
    </source>
</evidence>
<proteinExistence type="predicted"/>
<dbReference type="PANTHER" id="PTHR37984:SF15">
    <property type="entry name" value="INTEGRASE CATALYTIC DOMAIN-CONTAINING PROTEIN"/>
    <property type="match status" value="1"/>
</dbReference>
<dbReference type="InterPro" id="IPR001584">
    <property type="entry name" value="Integrase_cat-core"/>
</dbReference>
<dbReference type="InterPro" id="IPR012337">
    <property type="entry name" value="RNaseH-like_sf"/>
</dbReference>
<evidence type="ECO:0000313" key="3">
    <source>
        <dbReference type="EMBL" id="MBW0530913.1"/>
    </source>
</evidence>
<dbReference type="InterPro" id="IPR050951">
    <property type="entry name" value="Retrovirus_Pol_polyprotein"/>
</dbReference>
<accession>A0A9Q3EZH1</accession>
<dbReference type="GO" id="GO:0005634">
    <property type="term" value="C:nucleus"/>
    <property type="evidence" value="ECO:0007669"/>
    <property type="project" value="UniProtKB-ARBA"/>
</dbReference>
<dbReference type="GO" id="GO:0015074">
    <property type="term" value="P:DNA integration"/>
    <property type="evidence" value="ECO:0007669"/>
    <property type="project" value="InterPro"/>
</dbReference>
<keyword evidence="4" id="KW-1185">Reference proteome</keyword>
<comment type="caution">
    <text evidence="3">The sequence shown here is derived from an EMBL/GenBank/DDBJ whole genome shotgun (WGS) entry which is preliminary data.</text>
</comment>
<organism evidence="3 4">
    <name type="scientific">Austropuccinia psidii MF-1</name>
    <dbReference type="NCBI Taxonomy" id="1389203"/>
    <lineage>
        <taxon>Eukaryota</taxon>
        <taxon>Fungi</taxon>
        <taxon>Dikarya</taxon>
        <taxon>Basidiomycota</taxon>
        <taxon>Pucciniomycotina</taxon>
        <taxon>Pucciniomycetes</taxon>
        <taxon>Pucciniales</taxon>
        <taxon>Sphaerophragmiaceae</taxon>
        <taxon>Austropuccinia</taxon>
    </lineage>
</organism>